<evidence type="ECO:0000256" key="5">
    <source>
        <dbReference type="ARBA" id="ARBA00022840"/>
    </source>
</evidence>
<dbReference type="PANTHER" id="PTHR45639">
    <property type="entry name" value="HSC70CB, ISOFORM G-RELATED"/>
    <property type="match status" value="1"/>
</dbReference>
<dbReference type="GO" id="GO:0034663">
    <property type="term" value="C:endoplasmic reticulum chaperone complex"/>
    <property type="evidence" value="ECO:0007669"/>
    <property type="project" value="TreeGrafter"/>
</dbReference>
<dbReference type="PROSITE" id="PS01036">
    <property type="entry name" value="HSP70_3"/>
    <property type="match status" value="1"/>
</dbReference>
<evidence type="ECO:0000256" key="2">
    <source>
        <dbReference type="ARBA" id="ARBA00022729"/>
    </source>
</evidence>
<dbReference type="GO" id="GO:0005524">
    <property type="term" value="F:ATP binding"/>
    <property type="evidence" value="ECO:0007669"/>
    <property type="project" value="UniProtKB-KW"/>
</dbReference>
<dbReference type="Gene3D" id="2.60.34.10">
    <property type="entry name" value="Substrate Binding Domain Of DNAk, Chain A, domain 1"/>
    <property type="match status" value="1"/>
</dbReference>
<evidence type="ECO:0000256" key="4">
    <source>
        <dbReference type="ARBA" id="ARBA00022824"/>
    </source>
</evidence>
<dbReference type="Pfam" id="PF00012">
    <property type="entry name" value="HSP70"/>
    <property type="match status" value="1"/>
</dbReference>
<dbReference type="InterPro" id="IPR043129">
    <property type="entry name" value="ATPase_NBD"/>
</dbReference>
<feature type="compositionally biased region" description="Low complexity" evidence="7">
    <location>
        <begin position="710"/>
        <end position="719"/>
    </location>
</feature>
<dbReference type="OrthoDB" id="10262720at2759"/>
<comment type="subcellular location">
    <subcellularLocation>
        <location evidence="1">Endoplasmic reticulum lumen</location>
    </subcellularLocation>
</comment>
<dbReference type="InParanoid" id="A0A0D2X3Z4"/>
<feature type="compositionally biased region" description="Basic residues" evidence="7">
    <location>
        <begin position="720"/>
        <end position="730"/>
    </location>
</feature>
<dbReference type="CDD" id="cd10230">
    <property type="entry name" value="ASKHA_NBD_HSP70_HYOU1"/>
    <property type="match status" value="1"/>
</dbReference>
<dbReference type="STRING" id="595528.A0A0D2X3Z4"/>
<dbReference type="InterPro" id="IPR029047">
    <property type="entry name" value="HSP70_peptide-bd_sf"/>
</dbReference>
<dbReference type="PANTHER" id="PTHR45639:SF3">
    <property type="entry name" value="HYPOXIA UP-REGULATED PROTEIN 1"/>
    <property type="match status" value="1"/>
</dbReference>
<keyword evidence="4" id="KW-0256">Endoplasmic reticulum</keyword>
<dbReference type="InterPro" id="IPR029048">
    <property type="entry name" value="HSP70_C_sf"/>
</dbReference>
<feature type="signal peptide" evidence="8">
    <location>
        <begin position="1"/>
        <end position="24"/>
    </location>
</feature>
<keyword evidence="3" id="KW-0547">Nucleotide-binding</keyword>
<evidence type="ECO:0000256" key="3">
    <source>
        <dbReference type="ARBA" id="ARBA00022741"/>
    </source>
</evidence>
<name>A0A0D2X3Z4_CAPO3</name>
<evidence type="ECO:0000256" key="6">
    <source>
        <dbReference type="ARBA" id="ARBA00023186"/>
    </source>
</evidence>
<evidence type="ECO:0000313" key="10">
    <source>
        <dbReference type="Proteomes" id="UP000008743"/>
    </source>
</evidence>
<proteinExistence type="predicted"/>
<accession>A0A0D2X3Z4</accession>
<dbReference type="GO" id="GO:0030968">
    <property type="term" value="P:endoplasmic reticulum unfolded protein response"/>
    <property type="evidence" value="ECO:0007669"/>
    <property type="project" value="TreeGrafter"/>
</dbReference>
<dbReference type="Gene3D" id="3.30.420.40">
    <property type="match status" value="2"/>
</dbReference>
<dbReference type="PhylomeDB" id="A0A0D2X3Z4"/>
<dbReference type="eggNOG" id="KOG0104">
    <property type="taxonomic scope" value="Eukaryota"/>
</dbReference>
<organism evidence="9 10">
    <name type="scientific">Capsaspora owczarzaki (strain ATCC 30864)</name>
    <dbReference type="NCBI Taxonomy" id="595528"/>
    <lineage>
        <taxon>Eukaryota</taxon>
        <taxon>Filasterea</taxon>
        <taxon>Capsaspora</taxon>
    </lineage>
</organism>
<dbReference type="Gene3D" id="1.20.1270.10">
    <property type="match status" value="1"/>
</dbReference>
<feature type="chain" id="PRO_5002266797" evidence="8">
    <location>
        <begin position="25"/>
        <end position="1035"/>
    </location>
</feature>
<keyword evidence="5" id="KW-0067">ATP-binding</keyword>
<dbReference type="AlphaFoldDB" id="A0A0D2X3Z4"/>
<dbReference type="InterPro" id="IPR013126">
    <property type="entry name" value="Hsp_70_fam"/>
</dbReference>
<dbReference type="SUPFAM" id="SSF100934">
    <property type="entry name" value="Heat shock protein 70kD (HSP70), C-terminal subdomain"/>
    <property type="match status" value="1"/>
</dbReference>
<feature type="region of interest" description="Disordered" evidence="7">
    <location>
        <begin position="943"/>
        <end position="1035"/>
    </location>
</feature>
<dbReference type="RefSeq" id="XP_004346317.1">
    <property type="nucleotide sequence ID" value="XM_004346267.2"/>
</dbReference>
<feature type="compositionally biased region" description="Acidic residues" evidence="7">
    <location>
        <begin position="973"/>
        <end position="984"/>
    </location>
</feature>
<feature type="compositionally biased region" description="Basic and acidic residues" evidence="7">
    <location>
        <begin position="1023"/>
        <end position="1035"/>
    </location>
</feature>
<dbReference type="GO" id="GO:0140662">
    <property type="term" value="F:ATP-dependent protein folding chaperone"/>
    <property type="evidence" value="ECO:0007669"/>
    <property type="project" value="InterPro"/>
</dbReference>
<evidence type="ECO:0000256" key="1">
    <source>
        <dbReference type="ARBA" id="ARBA00004319"/>
    </source>
</evidence>
<gene>
    <name evidence="9" type="ORF">CAOG_005644</name>
</gene>
<dbReference type="InterPro" id="IPR018181">
    <property type="entry name" value="Heat_shock_70_CS"/>
</dbReference>
<keyword evidence="2 8" id="KW-0732">Signal</keyword>
<feature type="compositionally biased region" description="Low complexity" evidence="7">
    <location>
        <begin position="664"/>
        <end position="696"/>
    </location>
</feature>
<feature type="compositionally biased region" description="Low complexity" evidence="7">
    <location>
        <begin position="632"/>
        <end position="649"/>
    </location>
</feature>
<keyword evidence="10" id="KW-1185">Reference proteome</keyword>
<dbReference type="Gene3D" id="3.30.30.30">
    <property type="match status" value="1"/>
</dbReference>
<evidence type="ECO:0000256" key="8">
    <source>
        <dbReference type="SAM" id="SignalP"/>
    </source>
</evidence>
<evidence type="ECO:0000313" key="9">
    <source>
        <dbReference type="EMBL" id="KJE95164.1"/>
    </source>
</evidence>
<reference evidence="10" key="1">
    <citation type="submission" date="2011-02" db="EMBL/GenBank/DDBJ databases">
        <title>The Genome Sequence of Capsaspora owczarzaki ATCC 30864.</title>
        <authorList>
            <person name="Russ C."/>
            <person name="Cuomo C."/>
            <person name="Burger G."/>
            <person name="Gray M.W."/>
            <person name="Holland P.W.H."/>
            <person name="King N."/>
            <person name="Lang F.B.F."/>
            <person name="Roger A.J."/>
            <person name="Ruiz-Trillo I."/>
            <person name="Young S.K."/>
            <person name="Zeng Q."/>
            <person name="Gargeya S."/>
            <person name="Alvarado L."/>
            <person name="Berlin A."/>
            <person name="Chapman S.B."/>
            <person name="Chen Z."/>
            <person name="Freedman E."/>
            <person name="Gellesch M."/>
            <person name="Goldberg J."/>
            <person name="Griggs A."/>
            <person name="Gujja S."/>
            <person name="Heilman E."/>
            <person name="Heiman D."/>
            <person name="Howarth C."/>
            <person name="Mehta T."/>
            <person name="Neiman D."/>
            <person name="Pearson M."/>
            <person name="Roberts A."/>
            <person name="Saif S."/>
            <person name="Shea T."/>
            <person name="Shenoy N."/>
            <person name="Sisk P."/>
            <person name="Stolte C."/>
            <person name="Sykes S."/>
            <person name="White J."/>
            <person name="Yandava C."/>
            <person name="Haas B."/>
            <person name="Nusbaum C."/>
            <person name="Birren B."/>
        </authorList>
    </citation>
    <scope>NUCLEOTIDE SEQUENCE</scope>
    <source>
        <strain evidence="10">ATCC 30864</strain>
    </source>
</reference>
<protein>
    <submittedName>
        <fullName evidence="9">Hypoxia up-regulated protein</fullName>
    </submittedName>
</protein>
<dbReference type="EMBL" id="KE346368">
    <property type="protein sequence ID" value="KJE95164.1"/>
    <property type="molecule type" value="Genomic_DNA"/>
</dbReference>
<feature type="region of interest" description="Disordered" evidence="7">
    <location>
        <begin position="612"/>
        <end position="730"/>
    </location>
</feature>
<dbReference type="PRINTS" id="PR00301">
    <property type="entry name" value="HEATSHOCK70"/>
</dbReference>
<evidence type="ECO:0000256" key="7">
    <source>
        <dbReference type="SAM" id="MobiDB-lite"/>
    </source>
</evidence>
<sequence>MKCSLLAVLALCAALATVAPLASALTVLSVDFGSEGFKVGIVKPGVPMEVVMNAQSQRKTTVAVSFRQGERLVGDPAFALTAKYPTHVYTHLQPLLGQLANSSSTELYRQRFPYHKIVANEQGLAVFKSPEQDADGKDIFYTVEELVGTLLEDAKNQAQVFSGDAIFNAVITVPAFFAQAERQAVLNAAQLVGLNVLQLMNENAAVALNYGVFRRHEFNATPQFLMFYDMGAGSTTATLARFSAVPPTSPSGKKSKSLSKEAIPVADIIGVGYDRSLGGFEFDLVLRDHLAKGFTTQYAKKISRPVTANPRAMAKLLKEANRVKEVLSANIDTVAQIESLHEDIDFKLKVTRAELETMCAHLFARVASPIEQALAMANVTLAELNQVILVGGGSRVPKVQELLMQVVQRTELGKNINADEAAVMGAAYQAAALSKAFRVKPFDVTNRVLFPVRVTFPSAAAPIAADASSQDEAIDGEATETTTTTTSGGSLVSKTLYTFQSTYPSKKVMTFARHHEDFVLDVQYGDLEGNLSADALVHFGPRELLHVAVTGLDTAVKGHEHDVAKGVKVHFEMDLNGIVRATFAEAVFQPPEFEIDEPQAEKSTFDRIGEKLSSFFGSGDSKDTASDDEAENAANQESAPEQQQQQEQQEQQEESQQQKDTETETASDQQQQQQEQPPSEESEKPAQQPEGEAAPASDDTVADKAKQETTQETASSTTASRKRKVQPKPVKKLLRLQTEIVGQQSLPSESLTTITARLDAVRESERKRRQLEAAKNDLESLVYSISARLEEDEELRAHTSQEQRDELLAKSNEVSAWLFESGEAEGLTDAAPFTEKHRAIHALLDGITYRISERQKRPAALESIRKSITSARNFVDVLLKMNETDRAQSEDDIETFQSQINTTSQWLETKLAAQVKLAAHEDPAVSSYEISLKQQRLDQLLKSMTLKTKPKKESTKPKSSSSSKKAPKKVLEDDFVVDIDDLPEASEQQQQQQPEDHQEQQEQQEQQESQQPEQENDAPEQAQDQREEHQETHEL</sequence>
<dbReference type="SUPFAM" id="SSF53067">
    <property type="entry name" value="Actin-like ATPase domain"/>
    <property type="match status" value="2"/>
</dbReference>
<dbReference type="FunFam" id="3.90.640.10:FF:000004">
    <property type="entry name" value="Heat shock 70 kDa protein 4"/>
    <property type="match status" value="1"/>
</dbReference>
<dbReference type="FunCoup" id="A0A0D2X3Z4">
    <property type="interactions" value="217"/>
</dbReference>
<feature type="compositionally biased region" description="Low complexity" evidence="7">
    <location>
        <begin position="1001"/>
        <end position="1013"/>
    </location>
</feature>
<dbReference type="GO" id="GO:0005788">
    <property type="term" value="C:endoplasmic reticulum lumen"/>
    <property type="evidence" value="ECO:0007669"/>
    <property type="project" value="UniProtKB-SubCell"/>
</dbReference>
<dbReference type="Proteomes" id="UP000008743">
    <property type="component" value="Unassembled WGS sequence"/>
</dbReference>
<dbReference type="Gene3D" id="3.90.640.10">
    <property type="entry name" value="Actin, Chain A, domain 4"/>
    <property type="match status" value="1"/>
</dbReference>
<dbReference type="OMA" id="SRTPMIQ"/>
<keyword evidence="6" id="KW-0143">Chaperone</keyword>